<evidence type="ECO:0000256" key="1">
    <source>
        <dbReference type="ARBA" id="ARBA00004162"/>
    </source>
</evidence>
<dbReference type="AlphaFoldDB" id="A0A6J6PIJ4"/>
<dbReference type="EMBL" id="CAEZXP010000002">
    <property type="protein sequence ID" value="CAB4696064.1"/>
    <property type="molecule type" value="Genomic_DNA"/>
</dbReference>
<evidence type="ECO:0000256" key="7">
    <source>
        <dbReference type="ARBA" id="ARBA00023010"/>
    </source>
</evidence>
<gene>
    <name evidence="9" type="ORF">UFOPK2399_01031</name>
</gene>
<evidence type="ECO:0000256" key="6">
    <source>
        <dbReference type="ARBA" id="ARBA00022989"/>
    </source>
</evidence>
<sequence length="109" mass="11956">MNPLVVIVILAILFWVLFALPARRRRRDHEAMQDSLEIGDEVITAGGMHGVVRDIGDRQLRIEIAPDVVVNVDRRAIAAVAVADDDDDEIVEVEADDESADPESAAADR</sequence>
<keyword evidence="5" id="KW-0653">Protein transport</keyword>
<dbReference type="InterPro" id="IPR003849">
    <property type="entry name" value="Preprotein_translocase_YajC"/>
</dbReference>
<keyword evidence="8" id="KW-0472">Membrane</keyword>
<reference evidence="9" key="1">
    <citation type="submission" date="2020-05" db="EMBL/GenBank/DDBJ databases">
        <authorList>
            <person name="Chiriac C."/>
            <person name="Salcher M."/>
            <person name="Ghai R."/>
            <person name="Kavagutti S V."/>
        </authorList>
    </citation>
    <scope>NUCLEOTIDE SEQUENCE</scope>
</reference>
<accession>A0A6J6PIJ4</accession>
<dbReference type="PANTHER" id="PTHR33909:SF1">
    <property type="entry name" value="SEC TRANSLOCON ACCESSORY COMPLEX SUBUNIT YAJC"/>
    <property type="match status" value="1"/>
</dbReference>
<keyword evidence="4" id="KW-0812">Transmembrane</keyword>
<keyword evidence="3" id="KW-1003">Cell membrane</keyword>
<evidence type="ECO:0000256" key="5">
    <source>
        <dbReference type="ARBA" id="ARBA00022927"/>
    </source>
</evidence>
<keyword evidence="7" id="KW-0811">Translocation</keyword>
<keyword evidence="2" id="KW-0813">Transport</keyword>
<evidence type="ECO:0000256" key="4">
    <source>
        <dbReference type="ARBA" id="ARBA00022692"/>
    </source>
</evidence>
<dbReference type="GO" id="GO:0015031">
    <property type="term" value="P:protein transport"/>
    <property type="evidence" value="ECO:0007669"/>
    <property type="project" value="UniProtKB-KW"/>
</dbReference>
<dbReference type="PANTHER" id="PTHR33909">
    <property type="entry name" value="SEC TRANSLOCON ACCESSORY COMPLEX SUBUNIT YAJC"/>
    <property type="match status" value="1"/>
</dbReference>
<evidence type="ECO:0000256" key="3">
    <source>
        <dbReference type="ARBA" id="ARBA00022475"/>
    </source>
</evidence>
<evidence type="ECO:0000256" key="2">
    <source>
        <dbReference type="ARBA" id="ARBA00022448"/>
    </source>
</evidence>
<dbReference type="NCBIfam" id="TIGR00739">
    <property type="entry name" value="yajC"/>
    <property type="match status" value="1"/>
</dbReference>
<comment type="subcellular location">
    <subcellularLocation>
        <location evidence="1">Cell membrane</location>
        <topology evidence="1">Single-pass membrane protein</topology>
    </subcellularLocation>
</comment>
<dbReference type="PRINTS" id="PR01853">
    <property type="entry name" value="YAJCTRNLCASE"/>
</dbReference>
<evidence type="ECO:0000313" key="9">
    <source>
        <dbReference type="EMBL" id="CAB4696064.1"/>
    </source>
</evidence>
<name>A0A6J6PIJ4_9ZZZZ</name>
<organism evidence="9">
    <name type="scientific">freshwater metagenome</name>
    <dbReference type="NCBI Taxonomy" id="449393"/>
    <lineage>
        <taxon>unclassified sequences</taxon>
        <taxon>metagenomes</taxon>
        <taxon>ecological metagenomes</taxon>
    </lineage>
</organism>
<dbReference type="Pfam" id="PF02699">
    <property type="entry name" value="YajC"/>
    <property type="match status" value="1"/>
</dbReference>
<proteinExistence type="predicted"/>
<keyword evidence="6" id="KW-1133">Transmembrane helix</keyword>
<dbReference type="SMART" id="SM01323">
    <property type="entry name" value="YajC"/>
    <property type="match status" value="1"/>
</dbReference>
<protein>
    <submittedName>
        <fullName evidence="9">Unannotated protein</fullName>
    </submittedName>
</protein>
<evidence type="ECO:0000256" key="8">
    <source>
        <dbReference type="ARBA" id="ARBA00023136"/>
    </source>
</evidence>
<dbReference type="GO" id="GO:0005886">
    <property type="term" value="C:plasma membrane"/>
    <property type="evidence" value="ECO:0007669"/>
    <property type="project" value="UniProtKB-SubCell"/>
</dbReference>